<dbReference type="Pfam" id="PF00375">
    <property type="entry name" value="SDF"/>
    <property type="match status" value="1"/>
</dbReference>
<evidence type="ECO:0000256" key="6">
    <source>
        <dbReference type="ARBA" id="ARBA00023136"/>
    </source>
</evidence>
<keyword evidence="3 7" id="KW-0813">Transport</keyword>
<dbReference type="GO" id="GO:0015175">
    <property type="term" value="F:neutral L-amino acid transmembrane transporter activity"/>
    <property type="evidence" value="ECO:0007669"/>
    <property type="project" value="TreeGrafter"/>
</dbReference>
<keyword evidence="6" id="KW-0472">Membrane</keyword>
<evidence type="ECO:0000256" key="2">
    <source>
        <dbReference type="ARBA" id="ARBA00006148"/>
    </source>
</evidence>
<dbReference type="GO" id="GO:0005886">
    <property type="term" value="C:plasma membrane"/>
    <property type="evidence" value="ECO:0007669"/>
    <property type="project" value="TreeGrafter"/>
</dbReference>
<evidence type="ECO:0000256" key="5">
    <source>
        <dbReference type="ARBA" id="ARBA00022989"/>
    </source>
</evidence>
<dbReference type="STRING" id="6313.A0A158P7H8"/>
<feature type="compositionally biased region" description="Polar residues" evidence="8">
    <location>
        <begin position="180"/>
        <end position="198"/>
    </location>
</feature>
<reference evidence="10" key="2">
    <citation type="submission" date="2016-04" db="UniProtKB">
        <authorList>
            <consortium name="WormBaseParasite"/>
        </authorList>
    </citation>
    <scope>IDENTIFICATION</scope>
</reference>
<dbReference type="AlphaFoldDB" id="A0A158P7H8"/>
<accession>A0A158P7H8</accession>
<protein>
    <recommendedName>
        <fullName evidence="7">Amino acid transporter</fullName>
    </recommendedName>
</protein>
<dbReference type="InterPro" id="IPR036458">
    <property type="entry name" value="Na:dicarbo_symporter_sf"/>
</dbReference>
<comment type="similarity">
    <text evidence="2 7">Belongs to the dicarboxylate/amino acid:cation symporter (DAACS) (TC 2.A.23) family.</text>
</comment>
<dbReference type="SUPFAM" id="SSF118215">
    <property type="entry name" value="Proton glutamate symport protein"/>
    <property type="match status" value="1"/>
</dbReference>
<dbReference type="PANTHER" id="PTHR11958:SF110">
    <property type="entry name" value="EXCITATORY AMINO ACID TRANSPORTER"/>
    <property type="match status" value="1"/>
</dbReference>
<evidence type="ECO:0000256" key="8">
    <source>
        <dbReference type="SAM" id="MobiDB-lite"/>
    </source>
</evidence>
<dbReference type="WBParaSite" id="ACAC_0000251601-mRNA-1">
    <property type="protein sequence ID" value="ACAC_0000251601-mRNA-1"/>
    <property type="gene ID" value="ACAC_0000251601"/>
</dbReference>
<evidence type="ECO:0000313" key="10">
    <source>
        <dbReference type="WBParaSite" id="ACAC_0000251601-mRNA-1"/>
    </source>
</evidence>
<proteinExistence type="inferred from homology"/>
<evidence type="ECO:0000256" key="3">
    <source>
        <dbReference type="ARBA" id="ARBA00022448"/>
    </source>
</evidence>
<keyword evidence="5" id="KW-1133">Transmembrane helix</keyword>
<evidence type="ECO:0000313" key="9">
    <source>
        <dbReference type="Proteomes" id="UP000035642"/>
    </source>
</evidence>
<dbReference type="GO" id="GO:0015501">
    <property type="term" value="F:glutamate:sodium symporter activity"/>
    <property type="evidence" value="ECO:0007669"/>
    <property type="project" value="TreeGrafter"/>
</dbReference>
<sequence>MIKDGTALYEAVAAIFIAQLNGVDLSFAQVITVSFTATLASIGAAGVPSAGLVTMLLVLTSVGLPVNDVSLILSVDWLLDRARTSINVLGDAIGAGIVYHYVKDDLDDLDLLDSSDSPPDGKLFTIDFEVFNELKAKKKLNRLLTCFIISCSLAQLYYSLMKKGELTAGEDPTKDKKPSETNSPQSGTSANVATSEKK</sequence>
<comment type="subcellular location">
    <subcellularLocation>
        <location evidence="1 7">Membrane</location>
        <topology evidence="1 7">Multi-pass membrane protein</topology>
    </subcellularLocation>
</comment>
<dbReference type="GO" id="GO:0005313">
    <property type="term" value="F:L-glutamate transmembrane transporter activity"/>
    <property type="evidence" value="ECO:0007669"/>
    <property type="project" value="TreeGrafter"/>
</dbReference>
<dbReference type="InterPro" id="IPR050746">
    <property type="entry name" value="DAACS"/>
</dbReference>
<evidence type="ECO:0000256" key="7">
    <source>
        <dbReference type="RuleBase" id="RU361216"/>
    </source>
</evidence>
<reference evidence="9" key="1">
    <citation type="submission" date="2012-09" db="EMBL/GenBank/DDBJ databases">
        <authorList>
            <person name="Martin A.A."/>
        </authorList>
    </citation>
    <scope>NUCLEOTIDE SEQUENCE</scope>
</reference>
<dbReference type="Proteomes" id="UP000035642">
    <property type="component" value="Unassembled WGS sequence"/>
</dbReference>
<keyword evidence="9" id="KW-1185">Reference proteome</keyword>
<organism evidence="9 10">
    <name type="scientific">Angiostrongylus cantonensis</name>
    <name type="common">Rat lungworm</name>
    <dbReference type="NCBI Taxonomy" id="6313"/>
    <lineage>
        <taxon>Eukaryota</taxon>
        <taxon>Metazoa</taxon>
        <taxon>Ecdysozoa</taxon>
        <taxon>Nematoda</taxon>
        <taxon>Chromadorea</taxon>
        <taxon>Rhabditida</taxon>
        <taxon>Rhabditina</taxon>
        <taxon>Rhabditomorpha</taxon>
        <taxon>Strongyloidea</taxon>
        <taxon>Metastrongylidae</taxon>
        <taxon>Angiostrongylus</taxon>
    </lineage>
</organism>
<dbReference type="PANTHER" id="PTHR11958">
    <property type="entry name" value="SODIUM/DICARBOXYLATE SYMPORTER-RELATED"/>
    <property type="match status" value="1"/>
</dbReference>
<feature type="region of interest" description="Disordered" evidence="8">
    <location>
        <begin position="168"/>
        <end position="198"/>
    </location>
</feature>
<evidence type="ECO:0000256" key="1">
    <source>
        <dbReference type="ARBA" id="ARBA00004141"/>
    </source>
</evidence>
<keyword evidence="7" id="KW-0769">Symport</keyword>
<evidence type="ECO:0000256" key="4">
    <source>
        <dbReference type="ARBA" id="ARBA00022692"/>
    </source>
</evidence>
<dbReference type="InterPro" id="IPR001991">
    <property type="entry name" value="Na-dicarboxylate_symporter"/>
</dbReference>
<dbReference type="PRINTS" id="PR00173">
    <property type="entry name" value="EDTRNSPORT"/>
</dbReference>
<keyword evidence="4" id="KW-0812">Transmembrane</keyword>
<name>A0A158P7H8_ANGCA</name>
<dbReference type="Gene3D" id="1.10.3860.10">
    <property type="entry name" value="Sodium:dicarboxylate symporter"/>
    <property type="match status" value="1"/>
</dbReference>